<dbReference type="PROSITE" id="PS51186">
    <property type="entry name" value="GNAT"/>
    <property type="match status" value="1"/>
</dbReference>
<protein>
    <submittedName>
        <fullName evidence="4">Acetyltransferase</fullName>
    </submittedName>
</protein>
<sequence length="215" mass="25073">MNMETTPTTIFKAAFEGNLKSVQSFINNVNLKDNNQQKKATTIKNDIVIRKAELKDVPHLKEVCRRTFFETFADQNTPEDMEKYLETNFNENQITKELNTPGSQFYLAFLQNKPVAYIKLNVGEAQTEEQGEDSMEIQRIYVVLDCKGYRIGSLLMKQAEEEAHRLCCTRIWLGVWEHNYAAISFYEKRGYRRFGEHVFVLGTDAQTDYLMEKKL</sequence>
<comment type="caution">
    <text evidence="4">The sequence shown here is derived from an EMBL/GenBank/DDBJ whole genome shotgun (WGS) entry which is preliminary data.</text>
</comment>
<dbReference type="InterPro" id="IPR016181">
    <property type="entry name" value="Acyl_CoA_acyltransferase"/>
</dbReference>
<keyword evidence="5" id="KW-1185">Reference proteome</keyword>
<dbReference type="Proteomes" id="UP000193920">
    <property type="component" value="Unassembled WGS sequence"/>
</dbReference>
<dbReference type="PANTHER" id="PTHR43877">
    <property type="entry name" value="AMINOALKYLPHOSPHONATE N-ACETYLTRANSFERASE-RELATED-RELATED"/>
    <property type="match status" value="1"/>
</dbReference>
<dbReference type="Pfam" id="PF00583">
    <property type="entry name" value="Acetyltransf_1"/>
    <property type="match status" value="1"/>
</dbReference>
<accession>A0A1Y2ENZ9</accession>
<dbReference type="PANTHER" id="PTHR43877:SF2">
    <property type="entry name" value="AMINOALKYLPHOSPHONATE N-ACETYLTRANSFERASE-RELATED"/>
    <property type="match status" value="1"/>
</dbReference>
<dbReference type="SUPFAM" id="SSF55729">
    <property type="entry name" value="Acyl-CoA N-acyltransferases (Nat)"/>
    <property type="match status" value="1"/>
</dbReference>
<evidence type="ECO:0000313" key="5">
    <source>
        <dbReference type="Proteomes" id="UP000193920"/>
    </source>
</evidence>
<dbReference type="InterPro" id="IPR050832">
    <property type="entry name" value="Bact_Acetyltransf"/>
</dbReference>
<dbReference type="CDD" id="cd04301">
    <property type="entry name" value="NAT_SF"/>
    <property type="match status" value="1"/>
</dbReference>
<gene>
    <name evidence="4" type="ORF">LY90DRAFT_503381</name>
</gene>
<evidence type="ECO:0000256" key="2">
    <source>
        <dbReference type="ARBA" id="ARBA00023315"/>
    </source>
</evidence>
<evidence type="ECO:0000313" key="4">
    <source>
        <dbReference type="EMBL" id="ORY72994.1"/>
    </source>
</evidence>
<dbReference type="AlphaFoldDB" id="A0A1Y2ENZ9"/>
<evidence type="ECO:0000259" key="3">
    <source>
        <dbReference type="PROSITE" id="PS51186"/>
    </source>
</evidence>
<name>A0A1Y2ENZ9_9FUNG</name>
<dbReference type="EMBL" id="MCOG01000036">
    <property type="protein sequence ID" value="ORY72994.1"/>
    <property type="molecule type" value="Genomic_DNA"/>
</dbReference>
<dbReference type="Gene3D" id="3.40.630.30">
    <property type="match status" value="1"/>
</dbReference>
<reference evidence="4 5" key="1">
    <citation type="submission" date="2016-08" db="EMBL/GenBank/DDBJ databases">
        <title>A Parts List for Fungal Cellulosomes Revealed by Comparative Genomics.</title>
        <authorList>
            <consortium name="DOE Joint Genome Institute"/>
            <person name="Haitjema C.H."/>
            <person name="Gilmore S.P."/>
            <person name="Henske J.K."/>
            <person name="Solomon K.V."/>
            <person name="De Groot R."/>
            <person name="Kuo A."/>
            <person name="Mondo S.J."/>
            <person name="Salamov A.A."/>
            <person name="Labutti K."/>
            <person name="Zhao Z."/>
            <person name="Chiniquy J."/>
            <person name="Barry K."/>
            <person name="Brewer H.M."/>
            <person name="Purvine S.O."/>
            <person name="Wright A.T."/>
            <person name="Boxma B."/>
            <person name="Van Alen T."/>
            <person name="Hackstein J.H."/>
            <person name="Baker S.E."/>
            <person name="Grigoriev I.V."/>
            <person name="O'Malley M.A."/>
        </authorList>
    </citation>
    <scope>NUCLEOTIDE SEQUENCE [LARGE SCALE GENOMIC DNA]</scope>
    <source>
        <strain evidence="4 5">G1</strain>
    </source>
</reference>
<dbReference type="STRING" id="1754190.A0A1Y2ENZ9"/>
<keyword evidence="1 4" id="KW-0808">Transferase</keyword>
<organism evidence="4 5">
    <name type="scientific">Neocallimastix californiae</name>
    <dbReference type="NCBI Taxonomy" id="1754190"/>
    <lineage>
        <taxon>Eukaryota</taxon>
        <taxon>Fungi</taxon>
        <taxon>Fungi incertae sedis</taxon>
        <taxon>Chytridiomycota</taxon>
        <taxon>Chytridiomycota incertae sedis</taxon>
        <taxon>Neocallimastigomycetes</taxon>
        <taxon>Neocallimastigales</taxon>
        <taxon>Neocallimastigaceae</taxon>
        <taxon>Neocallimastix</taxon>
    </lineage>
</organism>
<feature type="domain" description="N-acetyltransferase" evidence="3">
    <location>
        <begin position="47"/>
        <end position="215"/>
    </location>
</feature>
<dbReference type="InterPro" id="IPR000182">
    <property type="entry name" value="GNAT_dom"/>
</dbReference>
<proteinExistence type="predicted"/>
<keyword evidence="2" id="KW-0012">Acyltransferase</keyword>
<dbReference type="OrthoDB" id="9975416at2759"/>
<evidence type="ECO:0000256" key="1">
    <source>
        <dbReference type="ARBA" id="ARBA00022679"/>
    </source>
</evidence>
<dbReference type="GO" id="GO:0016747">
    <property type="term" value="F:acyltransferase activity, transferring groups other than amino-acyl groups"/>
    <property type="evidence" value="ECO:0007669"/>
    <property type="project" value="InterPro"/>
</dbReference>